<evidence type="ECO:0000256" key="5">
    <source>
        <dbReference type="ARBA" id="ARBA00023180"/>
    </source>
</evidence>
<keyword evidence="2" id="KW-0328">Glycosyltransferase</keyword>
<dbReference type="InterPro" id="IPR003406">
    <property type="entry name" value="Glyco_trans_14"/>
</dbReference>
<dbReference type="PANTHER" id="PTHR31042">
    <property type="entry name" value="CORE-2/I-BRANCHING BETA-1,6-N-ACETYLGLUCOSAMINYLTRANSFERASE FAMILY PROTEIN-RELATED"/>
    <property type="match status" value="1"/>
</dbReference>
<accession>A0ABP1FQB1</accession>
<feature type="compositionally biased region" description="Low complexity" evidence="6">
    <location>
        <begin position="147"/>
        <end position="160"/>
    </location>
</feature>
<dbReference type="EMBL" id="CAXHTA020000003">
    <property type="protein sequence ID" value="CAL5220333.1"/>
    <property type="molecule type" value="Genomic_DNA"/>
</dbReference>
<comment type="caution">
    <text evidence="8">The sequence shown here is derived from an EMBL/GenBank/DDBJ whole genome shotgun (WGS) entry which is preliminary data.</text>
</comment>
<reference evidence="8 9" key="1">
    <citation type="submission" date="2024-06" db="EMBL/GenBank/DDBJ databases">
        <authorList>
            <person name="Kraege A."/>
            <person name="Thomma B."/>
        </authorList>
    </citation>
    <scope>NUCLEOTIDE SEQUENCE [LARGE SCALE GENOMIC DNA]</scope>
</reference>
<keyword evidence="7" id="KW-0812">Transmembrane</keyword>
<comment type="subcellular location">
    <subcellularLocation>
        <location evidence="1">Membrane</location>
        <topology evidence="1">Single-pass type II membrane protein</topology>
    </subcellularLocation>
</comment>
<gene>
    <name evidence="8" type="primary">g2327</name>
    <name evidence="8" type="ORF">VP750_LOCUS1992</name>
</gene>
<evidence type="ECO:0000256" key="2">
    <source>
        <dbReference type="ARBA" id="ARBA00022676"/>
    </source>
</evidence>
<dbReference type="Proteomes" id="UP001497392">
    <property type="component" value="Unassembled WGS sequence"/>
</dbReference>
<keyword evidence="4 7" id="KW-0472">Membrane</keyword>
<evidence type="ECO:0000256" key="3">
    <source>
        <dbReference type="ARBA" id="ARBA00022679"/>
    </source>
</evidence>
<organism evidence="8 9">
    <name type="scientific">Coccomyxa viridis</name>
    <dbReference type="NCBI Taxonomy" id="1274662"/>
    <lineage>
        <taxon>Eukaryota</taxon>
        <taxon>Viridiplantae</taxon>
        <taxon>Chlorophyta</taxon>
        <taxon>core chlorophytes</taxon>
        <taxon>Trebouxiophyceae</taxon>
        <taxon>Trebouxiophyceae incertae sedis</taxon>
        <taxon>Coccomyxaceae</taxon>
        <taxon>Coccomyxa</taxon>
    </lineage>
</organism>
<dbReference type="InterPro" id="IPR044174">
    <property type="entry name" value="BC10-like"/>
</dbReference>
<keyword evidence="5" id="KW-0325">Glycoprotein</keyword>
<evidence type="ECO:0000256" key="6">
    <source>
        <dbReference type="SAM" id="MobiDB-lite"/>
    </source>
</evidence>
<feature type="region of interest" description="Disordered" evidence="6">
    <location>
        <begin position="141"/>
        <end position="176"/>
    </location>
</feature>
<protein>
    <submittedName>
        <fullName evidence="8">G2327 protein</fullName>
    </submittedName>
</protein>
<evidence type="ECO:0000313" key="9">
    <source>
        <dbReference type="Proteomes" id="UP001497392"/>
    </source>
</evidence>
<dbReference type="PANTHER" id="PTHR31042:SF145">
    <property type="entry name" value="CORE-2_I-BRANCHING BETA-1,6-N-ACETYLGLUCOSAMINYLTRANSFERASE FAMILY PROTEIN"/>
    <property type="match status" value="1"/>
</dbReference>
<sequence length="591" mass="64976">MSRIGSTSSLRSEGDRADCQHSIPAKICHLAGRLRLPSLFVLFLLACVAVSGLFGYGWPGQQILDRREITVRGMFVTTSQRSSPGADSTALAVNNAPVSLDDVDTILSNLEGLCTEEQSWATQDIGLEQCIQGPWDGAAESTEGMQLSRASSSLGGSRSSVAPRPQRSPVGPVVPSMASRRGLAGLAVHQREASRPMRKLGESSECSAALGIPKVALLFLTPGDMPLEEAWATWLRPTAGKLRVDCLAKRVCNAPDEHAMLQGVNEACAPRNDTLSHLFSIYIHPSPTFKGYPKGSIFRGREISPRIKVEWGSWSIVEAQRLLLRSALQDPLNQRFVFLSEACAPLIPAATMYAQLMSEPKSRINACNKPDWDRNLDRWNSSMEQGPLKKEHWRKSAQWSALVRKHAQVVADDVQVADVFSKTCRAGIDKKTGVEHKCIADEHYIPSLLAVKGLEDETDCSGSITYVHWWGDGKHMQPETFNLWEVSGDLVEQMRMSDFGCENAQAIQAAPNVFTTMEEVASKRCDWQPSRGYPSGLLGPSCHLFARKWDKWTGDAMMDLLELETSLGMLDGRTGACQWQKPDLASAALLR</sequence>
<keyword evidence="7" id="KW-1133">Transmembrane helix</keyword>
<name>A0ABP1FQB1_9CHLO</name>
<keyword evidence="9" id="KW-1185">Reference proteome</keyword>
<feature type="transmembrane region" description="Helical" evidence="7">
    <location>
        <begin position="39"/>
        <end position="58"/>
    </location>
</feature>
<keyword evidence="3" id="KW-0808">Transferase</keyword>
<evidence type="ECO:0000256" key="1">
    <source>
        <dbReference type="ARBA" id="ARBA00004606"/>
    </source>
</evidence>
<proteinExistence type="predicted"/>
<evidence type="ECO:0000313" key="8">
    <source>
        <dbReference type="EMBL" id="CAL5220333.1"/>
    </source>
</evidence>
<evidence type="ECO:0000256" key="4">
    <source>
        <dbReference type="ARBA" id="ARBA00023136"/>
    </source>
</evidence>
<dbReference type="Pfam" id="PF02485">
    <property type="entry name" value="Branch"/>
    <property type="match status" value="1"/>
</dbReference>
<evidence type="ECO:0000256" key="7">
    <source>
        <dbReference type="SAM" id="Phobius"/>
    </source>
</evidence>